<dbReference type="AlphaFoldDB" id="A0AAW2ITA0"/>
<dbReference type="Gene3D" id="1.10.340.70">
    <property type="match status" value="1"/>
</dbReference>
<name>A0AAW2ITA0_9LAMI</name>
<dbReference type="Pfam" id="PF17921">
    <property type="entry name" value="Integrase_H2C2"/>
    <property type="match status" value="1"/>
</dbReference>
<dbReference type="InterPro" id="IPR041588">
    <property type="entry name" value="Integrase_H2C2"/>
</dbReference>
<dbReference type="EMBL" id="JACGWK010001604">
    <property type="protein sequence ID" value="KAL0285261.1"/>
    <property type="molecule type" value="Genomic_DNA"/>
</dbReference>
<evidence type="ECO:0000313" key="2">
    <source>
        <dbReference type="EMBL" id="KAL0285261.1"/>
    </source>
</evidence>
<reference evidence="2" key="2">
    <citation type="journal article" date="2024" name="Plant">
        <title>Genomic evolution and insights into agronomic trait innovations of Sesamum species.</title>
        <authorList>
            <person name="Miao H."/>
            <person name="Wang L."/>
            <person name="Qu L."/>
            <person name="Liu H."/>
            <person name="Sun Y."/>
            <person name="Le M."/>
            <person name="Wang Q."/>
            <person name="Wei S."/>
            <person name="Zheng Y."/>
            <person name="Lin W."/>
            <person name="Duan Y."/>
            <person name="Cao H."/>
            <person name="Xiong S."/>
            <person name="Wang X."/>
            <person name="Wei L."/>
            <person name="Li C."/>
            <person name="Ma Q."/>
            <person name="Ju M."/>
            <person name="Zhao R."/>
            <person name="Li G."/>
            <person name="Mu C."/>
            <person name="Tian Q."/>
            <person name="Mei H."/>
            <person name="Zhang T."/>
            <person name="Gao T."/>
            <person name="Zhang H."/>
        </authorList>
    </citation>
    <scope>NUCLEOTIDE SEQUENCE</scope>
    <source>
        <strain evidence="2">G01</strain>
    </source>
</reference>
<organism evidence="2">
    <name type="scientific">Sesamum angustifolium</name>
    <dbReference type="NCBI Taxonomy" id="2727405"/>
    <lineage>
        <taxon>Eukaryota</taxon>
        <taxon>Viridiplantae</taxon>
        <taxon>Streptophyta</taxon>
        <taxon>Embryophyta</taxon>
        <taxon>Tracheophyta</taxon>
        <taxon>Spermatophyta</taxon>
        <taxon>Magnoliopsida</taxon>
        <taxon>eudicotyledons</taxon>
        <taxon>Gunneridae</taxon>
        <taxon>Pentapetalae</taxon>
        <taxon>asterids</taxon>
        <taxon>lamiids</taxon>
        <taxon>Lamiales</taxon>
        <taxon>Pedaliaceae</taxon>
        <taxon>Sesamum</taxon>
    </lineage>
</organism>
<accession>A0AAW2ITA0</accession>
<gene>
    <name evidence="2" type="ORF">Sangu_2459400</name>
</gene>
<protein>
    <recommendedName>
        <fullName evidence="1">Integrase zinc-binding domain-containing protein</fullName>
    </recommendedName>
</protein>
<sequence length="104" mass="11721">MKEITFCERSRGNLWKRPRGKALAAKVVRQGFFWPTMLQDTQEMVKCCRACQEHANINHQPAALMQLLESPCRSINGNGLSWTIPTSRGTKKFLIVPSSTSQNG</sequence>
<proteinExistence type="predicted"/>
<comment type="caution">
    <text evidence="2">The sequence shown here is derived from an EMBL/GenBank/DDBJ whole genome shotgun (WGS) entry which is preliminary data.</text>
</comment>
<reference evidence="2" key="1">
    <citation type="submission" date="2020-06" db="EMBL/GenBank/DDBJ databases">
        <authorList>
            <person name="Li T."/>
            <person name="Hu X."/>
            <person name="Zhang T."/>
            <person name="Song X."/>
            <person name="Zhang H."/>
            <person name="Dai N."/>
            <person name="Sheng W."/>
            <person name="Hou X."/>
            <person name="Wei L."/>
        </authorList>
    </citation>
    <scope>NUCLEOTIDE SEQUENCE</scope>
    <source>
        <strain evidence="2">G01</strain>
        <tissue evidence="2">Leaf</tissue>
    </source>
</reference>
<evidence type="ECO:0000259" key="1">
    <source>
        <dbReference type="Pfam" id="PF17921"/>
    </source>
</evidence>
<feature type="domain" description="Integrase zinc-binding" evidence="1">
    <location>
        <begin position="28"/>
        <end position="54"/>
    </location>
</feature>